<dbReference type="PANTHER" id="PTHR13504">
    <property type="entry name" value="FIDO DOMAIN-CONTAINING PROTEIN DDB_G0283145"/>
    <property type="match status" value="1"/>
</dbReference>
<dbReference type="Pfam" id="PF02661">
    <property type="entry name" value="Fic"/>
    <property type="match status" value="1"/>
</dbReference>
<dbReference type="PANTHER" id="PTHR13504:SF38">
    <property type="entry name" value="FIDO DOMAIN-CONTAINING PROTEIN"/>
    <property type="match status" value="1"/>
</dbReference>
<name>A0ABP2KVW9_9BACE</name>
<dbReference type="Proteomes" id="UP000010321">
    <property type="component" value="Unassembled WGS sequence"/>
</dbReference>
<accession>A0ABP2KVW9</accession>
<evidence type="ECO:0000259" key="1">
    <source>
        <dbReference type="PROSITE" id="PS51459"/>
    </source>
</evidence>
<dbReference type="InterPro" id="IPR040198">
    <property type="entry name" value="Fido_containing"/>
</dbReference>
<dbReference type="SUPFAM" id="SSF140931">
    <property type="entry name" value="Fic-like"/>
    <property type="match status" value="1"/>
</dbReference>
<dbReference type="InterPro" id="IPR026287">
    <property type="entry name" value="SoFic-like"/>
</dbReference>
<evidence type="ECO:0000313" key="3">
    <source>
        <dbReference type="Proteomes" id="UP000010321"/>
    </source>
</evidence>
<dbReference type="Gene3D" id="1.10.3290.10">
    <property type="entry name" value="Fido-like domain"/>
    <property type="match status" value="1"/>
</dbReference>
<dbReference type="InterPro" id="IPR025758">
    <property type="entry name" value="Fic/DOC_N"/>
</dbReference>
<keyword evidence="3" id="KW-1185">Reference proteome</keyword>
<comment type="caution">
    <text evidence="2">The sequence shown here is derived from an EMBL/GenBank/DDBJ whole genome shotgun (WGS) entry which is preliminary data.</text>
</comment>
<proteinExistence type="predicted"/>
<dbReference type="Pfam" id="PF13784">
    <property type="entry name" value="Fic_N"/>
    <property type="match status" value="1"/>
</dbReference>
<reference evidence="2 3" key="1">
    <citation type="submission" date="2011-02" db="EMBL/GenBank/DDBJ databases">
        <authorList>
            <person name="Weinstock G."/>
            <person name="Sodergren E."/>
            <person name="Clifton S."/>
            <person name="Fulton L."/>
            <person name="Fulton B."/>
            <person name="Courtney L."/>
            <person name="Fronick C."/>
            <person name="Harrison M."/>
            <person name="Strong C."/>
            <person name="Farmer C."/>
            <person name="Delahaunty K."/>
            <person name="Markovic C."/>
            <person name="Hall O."/>
            <person name="Minx P."/>
            <person name="Tomlinson C."/>
            <person name="Mitreva M."/>
            <person name="Hou S."/>
            <person name="Chen J."/>
            <person name="Wollam A."/>
            <person name="Pepin K.H."/>
            <person name="Johnson M."/>
            <person name="Bhonagiri V."/>
            <person name="Zhang X."/>
            <person name="Suruliraj S."/>
            <person name="Warren W."/>
            <person name="Chinwalla A."/>
            <person name="Mardis E.R."/>
            <person name="Wilson R.K."/>
        </authorList>
    </citation>
    <scope>NUCLEOTIDE SEQUENCE [LARGE SCALE GENOMIC DNA]</scope>
    <source>
        <strain evidence="2 3">YIT 12056</strain>
    </source>
</reference>
<dbReference type="EMBL" id="AFBM01000002">
    <property type="protein sequence ID" value="EGF54962.1"/>
    <property type="molecule type" value="Genomic_DNA"/>
</dbReference>
<dbReference type="InterPro" id="IPR003812">
    <property type="entry name" value="Fido"/>
</dbReference>
<dbReference type="InterPro" id="IPR036597">
    <property type="entry name" value="Fido-like_dom_sf"/>
</dbReference>
<dbReference type="RefSeq" id="WP_009120405.1">
    <property type="nucleotide sequence ID" value="NZ_FQWK01000011.1"/>
</dbReference>
<organism evidence="2 3">
    <name type="scientific">Bacteroides clarus YIT 12056</name>
    <dbReference type="NCBI Taxonomy" id="762984"/>
    <lineage>
        <taxon>Bacteria</taxon>
        <taxon>Pseudomonadati</taxon>
        <taxon>Bacteroidota</taxon>
        <taxon>Bacteroidia</taxon>
        <taxon>Bacteroidales</taxon>
        <taxon>Bacteroidaceae</taxon>
        <taxon>Bacteroides</taxon>
    </lineage>
</organism>
<protein>
    <submittedName>
        <fullName evidence="2">Toxin-antitoxin system, toxin component, Fic family</fullName>
    </submittedName>
</protein>
<dbReference type="PROSITE" id="PS51459">
    <property type="entry name" value="FIDO"/>
    <property type="match status" value="1"/>
</dbReference>
<evidence type="ECO:0000313" key="2">
    <source>
        <dbReference type="EMBL" id="EGF54962.1"/>
    </source>
</evidence>
<dbReference type="PIRSF" id="PIRSF038925">
    <property type="entry name" value="AMP-prot_trans"/>
    <property type="match status" value="1"/>
</dbReference>
<sequence length="375" mass="43043">MKSFKSGTYINQGYYSSFQPNFINKAWEISDMEVVTLLSKADRMLGRLDMYSEHIPNIDLFISMHVMKEATQSSKIEGTQTNMEEAILAKEDVPLDKRDDWVEVHNYINAMNEAIKLLDELPFSSRLIRNVHKILLQGVRGEHKQPGEFRRSQNWIGGSNINDAIFVPPVHSSIPDLMEDIEKFAHNDKIFFPELLKIALIHYQFETIHPFLDGNGRTGRLMITLYLVSKGILKRPILYLSDYLEKHRNSYYASLMQARKNNDISGWFKFFLTGIVKMAENGVRTFEEILLLQKENEEKIKSLGSRSANALKVVTELYKLPVTDANMVTNITGISSASAYTLISSMEKCGILSEVTGGRRGRIYMLKKYFDIFNK</sequence>
<feature type="domain" description="Fido" evidence="1">
    <location>
        <begin position="123"/>
        <end position="273"/>
    </location>
</feature>
<gene>
    <name evidence="2" type="ORF">HMPREF9445_00191</name>
</gene>